<organism evidence="1 2">
    <name type="scientific">Caenorhabditis nigoni</name>
    <dbReference type="NCBI Taxonomy" id="1611254"/>
    <lineage>
        <taxon>Eukaryota</taxon>
        <taxon>Metazoa</taxon>
        <taxon>Ecdysozoa</taxon>
        <taxon>Nematoda</taxon>
        <taxon>Chromadorea</taxon>
        <taxon>Rhabditida</taxon>
        <taxon>Rhabditina</taxon>
        <taxon>Rhabditomorpha</taxon>
        <taxon>Rhabditoidea</taxon>
        <taxon>Rhabditidae</taxon>
        <taxon>Peloderinae</taxon>
        <taxon>Caenorhabditis</taxon>
    </lineage>
</organism>
<dbReference type="EMBL" id="PDUG01000002">
    <property type="protein sequence ID" value="PIC49132.1"/>
    <property type="molecule type" value="Genomic_DNA"/>
</dbReference>
<evidence type="ECO:0000313" key="2">
    <source>
        <dbReference type="Proteomes" id="UP000230233"/>
    </source>
</evidence>
<sequence>MHFIAAKENTSTKLKILSTSFTIRTSELQQKNARILRNVGGGSPEEFVSDMSKTEKTKAVMSYAMALCDFQSEIQVFDEVDPNGSRQTNIFSDKFPDDHLLNGGLEVPLFFCKLFSCGVVADSNEDLLRNVQNQDKENLREFRVEN</sequence>
<protein>
    <submittedName>
        <fullName evidence="1">Uncharacterized protein</fullName>
    </submittedName>
</protein>
<accession>A0A2G5VBL5</accession>
<gene>
    <name evidence="1" type="primary">Cnig_chr_II.g7838</name>
    <name evidence="1" type="ORF">B9Z55_007838</name>
</gene>
<reference evidence="2" key="1">
    <citation type="submission" date="2017-10" db="EMBL/GenBank/DDBJ databases">
        <title>Rapid genome shrinkage in a self-fertile nematode reveals novel sperm competition proteins.</title>
        <authorList>
            <person name="Yin D."/>
            <person name="Schwarz E.M."/>
            <person name="Thomas C.G."/>
            <person name="Felde R.L."/>
            <person name="Korf I.F."/>
            <person name="Cutter A.D."/>
            <person name="Schartner C.M."/>
            <person name="Ralston E.J."/>
            <person name="Meyer B.J."/>
            <person name="Haag E.S."/>
        </authorList>
    </citation>
    <scope>NUCLEOTIDE SEQUENCE [LARGE SCALE GENOMIC DNA]</scope>
    <source>
        <strain evidence="2">JU1422</strain>
    </source>
</reference>
<dbReference type="AlphaFoldDB" id="A0A2G5VBL5"/>
<keyword evidence="2" id="KW-1185">Reference proteome</keyword>
<name>A0A2G5VBL5_9PELO</name>
<comment type="caution">
    <text evidence="1">The sequence shown here is derived from an EMBL/GenBank/DDBJ whole genome shotgun (WGS) entry which is preliminary data.</text>
</comment>
<proteinExistence type="predicted"/>
<evidence type="ECO:0000313" key="1">
    <source>
        <dbReference type="EMBL" id="PIC49132.1"/>
    </source>
</evidence>
<dbReference type="Proteomes" id="UP000230233">
    <property type="component" value="Chromosome II"/>
</dbReference>